<dbReference type="InterPro" id="IPR023631">
    <property type="entry name" value="Amidase_dom"/>
</dbReference>
<dbReference type="PANTHER" id="PTHR11895">
    <property type="entry name" value="TRANSAMIDASE"/>
    <property type="match status" value="1"/>
</dbReference>
<evidence type="ECO:0000256" key="6">
    <source>
        <dbReference type="ARBA" id="ARBA00025295"/>
    </source>
</evidence>
<gene>
    <name evidence="8" type="primary">gatA</name>
    <name evidence="10" type="ORF">SAMN05660649_00257</name>
</gene>
<evidence type="ECO:0000256" key="1">
    <source>
        <dbReference type="ARBA" id="ARBA00008069"/>
    </source>
</evidence>
<feature type="active site" description="Charge relay system" evidence="8">
    <location>
        <position position="154"/>
    </location>
</feature>
<evidence type="ECO:0000256" key="5">
    <source>
        <dbReference type="ARBA" id="ARBA00022917"/>
    </source>
</evidence>
<keyword evidence="11" id="KW-1185">Reference proteome</keyword>
<proteinExistence type="inferred from homology"/>
<keyword evidence="10" id="KW-0808">Transferase</keyword>
<dbReference type="InterPro" id="IPR000120">
    <property type="entry name" value="Amidase"/>
</dbReference>
<dbReference type="EC" id="6.3.5.7" evidence="8"/>
<accession>A0A1I2N5Z4</accession>
<comment type="similarity">
    <text evidence="1 8">Belongs to the amidase family. GatA subfamily.</text>
</comment>
<dbReference type="Gene3D" id="3.90.1300.10">
    <property type="entry name" value="Amidase signature (AS) domain"/>
    <property type="match status" value="1"/>
</dbReference>
<dbReference type="Proteomes" id="UP000199337">
    <property type="component" value="Unassembled WGS sequence"/>
</dbReference>
<keyword evidence="5 8" id="KW-0648">Protein biosynthesis</keyword>
<dbReference type="SUPFAM" id="SSF75304">
    <property type="entry name" value="Amidase signature (AS) enzymes"/>
    <property type="match status" value="1"/>
</dbReference>
<protein>
    <recommendedName>
        <fullName evidence="8">Glutamyl-tRNA(Gln) amidotransferase subunit A</fullName>
        <shortName evidence="8">Glu-ADT subunit A</shortName>
        <ecNumber evidence="8">6.3.5.7</ecNumber>
    </recommendedName>
</protein>
<dbReference type="InterPro" id="IPR020556">
    <property type="entry name" value="Amidase_CS"/>
</dbReference>
<feature type="domain" description="Amidase" evidence="9">
    <location>
        <begin position="24"/>
        <end position="466"/>
    </location>
</feature>
<dbReference type="InterPro" id="IPR036928">
    <property type="entry name" value="AS_sf"/>
</dbReference>
<evidence type="ECO:0000256" key="2">
    <source>
        <dbReference type="ARBA" id="ARBA00022598"/>
    </source>
</evidence>
<dbReference type="HAMAP" id="MF_00120">
    <property type="entry name" value="GatA"/>
    <property type="match status" value="1"/>
</dbReference>
<dbReference type="RefSeq" id="WP_092467915.1">
    <property type="nucleotide sequence ID" value="NZ_FOOX01000001.1"/>
</dbReference>
<dbReference type="OrthoDB" id="9811471at2"/>
<evidence type="ECO:0000256" key="7">
    <source>
        <dbReference type="ARBA" id="ARBA00047407"/>
    </source>
</evidence>
<feature type="active site" description="Acyl-ester intermediate" evidence="8">
    <location>
        <position position="178"/>
    </location>
</feature>
<evidence type="ECO:0000256" key="3">
    <source>
        <dbReference type="ARBA" id="ARBA00022741"/>
    </source>
</evidence>
<evidence type="ECO:0000313" key="10">
    <source>
        <dbReference type="EMBL" id="SFF96936.1"/>
    </source>
</evidence>
<reference evidence="11" key="1">
    <citation type="submission" date="2016-10" db="EMBL/GenBank/DDBJ databases">
        <authorList>
            <person name="Varghese N."/>
            <person name="Submissions S."/>
        </authorList>
    </citation>
    <scope>NUCLEOTIDE SEQUENCE [LARGE SCALE GENOMIC DNA]</scope>
    <source>
        <strain evidence="11">DSM 17038</strain>
    </source>
</reference>
<evidence type="ECO:0000256" key="8">
    <source>
        <dbReference type="HAMAP-Rule" id="MF_00120"/>
    </source>
</evidence>
<keyword evidence="3 8" id="KW-0547">Nucleotide-binding</keyword>
<comment type="subunit">
    <text evidence="8">Heterotrimer of A, B and C subunits.</text>
</comment>
<dbReference type="PANTHER" id="PTHR11895:SF151">
    <property type="entry name" value="GLUTAMYL-TRNA(GLN) AMIDOTRANSFERASE SUBUNIT A"/>
    <property type="match status" value="1"/>
</dbReference>
<feature type="active site" description="Charge relay system" evidence="8">
    <location>
        <position position="79"/>
    </location>
</feature>
<dbReference type="PROSITE" id="PS00571">
    <property type="entry name" value="AMIDASES"/>
    <property type="match status" value="1"/>
</dbReference>
<dbReference type="NCBIfam" id="TIGR00132">
    <property type="entry name" value="gatA"/>
    <property type="match status" value="1"/>
</dbReference>
<dbReference type="Pfam" id="PF01425">
    <property type="entry name" value="Amidase"/>
    <property type="match status" value="1"/>
</dbReference>
<dbReference type="EMBL" id="FOOX01000001">
    <property type="protein sequence ID" value="SFF96936.1"/>
    <property type="molecule type" value="Genomic_DNA"/>
</dbReference>
<organism evidence="10 11">
    <name type="scientific">Desulfotruncus arcticus DSM 17038</name>
    <dbReference type="NCBI Taxonomy" id="1121424"/>
    <lineage>
        <taxon>Bacteria</taxon>
        <taxon>Bacillati</taxon>
        <taxon>Bacillota</taxon>
        <taxon>Clostridia</taxon>
        <taxon>Eubacteriales</taxon>
        <taxon>Desulfallaceae</taxon>
        <taxon>Desulfotruncus</taxon>
    </lineage>
</organism>
<name>A0A1I2N5Z4_9FIRM</name>
<dbReference type="GO" id="GO:0016740">
    <property type="term" value="F:transferase activity"/>
    <property type="evidence" value="ECO:0007669"/>
    <property type="project" value="UniProtKB-KW"/>
</dbReference>
<comment type="function">
    <text evidence="6 8">Allows the formation of correctly charged Gln-tRNA(Gln) through the transamidation of misacylated Glu-tRNA(Gln) in organisms which lack glutaminyl-tRNA synthetase. The reaction takes place in the presence of glutamine and ATP through an activated gamma-phospho-Glu-tRNA(Gln).</text>
</comment>
<sequence length="483" mass="52486">MHLNYLTAHQLHDMLVNGDISSEELTLAVFNRIEQVDERIRAFITVTREQALQQAKKVDQARLAGDKLPPLAGIPVAVKDNMCTRGIRTTCASKILYQFVPPYNATVIDRLNKEQMVLVGKTNLDEFAMGSSCENSAFFPTSNPWDETRVPGGSSGGSAAAVASGETVLALGSDTGGSIRQPASFCGVVGMKPTYGAVSRYGLVAYASSLDQIGPFARDVTDCALLLNAICGHDPLDSTSAPYDQPDYKMSLNGEIKGMKIGVPREMMGDGIDAGVREVIEKAIDVLTGLGAFIEETTLPHTEYALPAYYLIAPAEASSNLARYDGVAYGYRSEKAQDMVDMYMKSRSEGFGPEVKRRIMLGTYALSAGYYDAYYNQALKVRTLVKNDFDRAFNKYDLLLGPVAPCTAFKRGEKIDDPMQMYLVDICTLSVNLAGIPAISVPAGMSGNLPVGLHLMGKPFGEEDILRAAYAFEQNTDHHLKFP</sequence>
<dbReference type="GO" id="GO:0030956">
    <property type="term" value="C:glutamyl-tRNA(Gln) amidotransferase complex"/>
    <property type="evidence" value="ECO:0007669"/>
    <property type="project" value="InterPro"/>
</dbReference>
<evidence type="ECO:0000313" key="11">
    <source>
        <dbReference type="Proteomes" id="UP000199337"/>
    </source>
</evidence>
<dbReference type="InterPro" id="IPR004412">
    <property type="entry name" value="GatA"/>
</dbReference>
<dbReference type="GO" id="GO:0006412">
    <property type="term" value="P:translation"/>
    <property type="evidence" value="ECO:0007669"/>
    <property type="project" value="UniProtKB-UniRule"/>
</dbReference>
<keyword evidence="2 8" id="KW-0436">Ligase</keyword>
<dbReference type="GO" id="GO:0050567">
    <property type="term" value="F:glutaminyl-tRNA synthase (glutamine-hydrolyzing) activity"/>
    <property type="evidence" value="ECO:0007669"/>
    <property type="project" value="UniProtKB-UniRule"/>
</dbReference>
<dbReference type="GO" id="GO:0005524">
    <property type="term" value="F:ATP binding"/>
    <property type="evidence" value="ECO:0007669"/>
    <property type="project" value="UniProtKB-KW"/>
</dbReference>
<dbReference type="STRING" id="341036.SAMN05660649_00257"/>
<evidence type="ECO:0000256" key="4">
    <source>
        <dbReference type="ARBA" id="ARBA00022840"/>
    </source>
</evidence>
<comment type="catalytic activity">
    <reaction evidence="7 8">
        <text>L-glutamyl-tRNA(Gln) + L-glutamine + ATP + H2O = L-glutaminyl-tRNA(Gln) + L-glutamate + ADP + phosphate + H(+)</text>
        <dbReference type="Rhea" id="RHEA:17521"/>
        <dbReference type="Rhea" id="RHEA-COMP:9681"/>
        <dbReference type="Rhea" id="RHEA-COMP:9684"/>
        <dbReference type="ChEBI" id="CHEBI:15377"/>
        <dbReference type="ChEBI" id="CHEBI:15378"/>
        <dbReference type="ChEBI" id="CHEBI:29985"/>
        <dbReference type="ChEBI" id="CHEBI:30616"/>
        <dbReference type="ChEBI" id="CHEBI:43474"/>
        <dbReference type="ChEBI" id="CHEBI:58359"/>
        <dbReference type="ChEBI" id="CHEBI:78520"/>
        <dbReference type="ChEBI" id="CHEBI:78521"/>
        <dbReference type="ChEBI" id="CHEBI:456216"/>
        <dbReference type="EC" id="6.3.5.7"/>
    </reaction>
</comment>
<evidence type="ECO:0000259" key="9">
    <source>
        <dbReference type="Pfam" id="PF01425"/>
    </source>
</evidence>
<dbReference type="AlphaFoldDB" id="A0A1I2N5Z4"/>
<keyword evidence="4 8" id="KW-0067">ATP-binding</keyword>